<dbReference type="PANTHER" id="PTHR30069">
    <property type="entry name" value="TONB-DEPENDENT OUTER MEMBRANE RECEPTOR"/>
    <property type="match status" value="1"/>
</dbReference>
<dbReference type="OrthoDB" id="9764669at2"/>
<evidence type="ECO:0000256" key="11">
    <source>
        <dbReference type="RuleBase" id="RU003357"/>
    </source>
</evidence>
<keyword evidence="6 11" id="KW-0798">TonB box</keyword>
<reference evidence="15 16" key="1">
    <citation type="submission" date="2018-07" db="EMBL/GenBank/DDBJ databases">
        <title>Genome sequencing of Runella.</title>
        <authorList>
            <person name="Baek M.-G."/>
            <person name="Yi H."/>
        </authorList>
    </citation>
    <scope>NUCLEOTIDE SEQUENCE [LARGE SCALE GENOMIC DNA]</scope>
    <source>
        <strain evidence="15 16">HYN0085</strain>
    </source>
</reference>
<dbReference type="PANTHER" id="PTHR30069:SF29">
    <property type="entry name" value="HEMOGLOBIN AND HEMOGLOBIN-HAPTOGLOBIN-BINDING PROTEIN 1-RELATED"/>
    <property type="match status" value="1"/>
</dbReference>
<keyword evidence="2 10" id="KW-0813">Transport</keyword>
<sequence length="675" mass="75471">MSKLSFSTLSALITLGFHSSFAKAPDSLKTKQLNEVVVTSTRGEKTVFQTPALIYAIGQEEIKTSQSRSTPELLMNQMGVFVQKTTHGAGSPFVRGLTGNQTLLLIDDIRLNNSTFRYGPNQYLNTIDAFTLGRAEVLLGSGSVQYGSDALGGTIQLFTTDPQFNTGFGGRLLGRLVSAGMEQSGRVEARYGGTNAAFQAGFTNRRFGDVLGGKNTGFQSPSGYKEQDFDLKAKLNLGHGWMATLAHQSVSQRNVEVFFRYQLENFKINQFDPQRRQLTYVKLENQSESNWFNHQTFTLSRQATQEGRFSQKNGATALRSETDKVQTWGLTYNNQSRFLRGMLTLNSGVELYRDKVNSERYDENNTTLQRTYSRGLYPDNSTFLNYAAYSIVSTNLARLNSTFGIRYNGFVIDIPDATIGDSRLTPAAFVYNYNLSYNLGKSIAPYLNISTGFRAPNIDDLGTLGIVDFRYEVPTNNLKPEKSTTYELGLKIATKIIGLQMGYYSTQLQNLITRVRVPNEQVNGINVYRKENVESAYINGFDAKLQANLLTSLQLYGNVSYCFGQSETKNEPMRRIPPVNGRVGLNFTKNKGWIRPEFWFAGAQERLAQGDKDDNRIAKGGTPAWNVFNLNAGYNLKRISLTAAVQNLFDADYRTHGSGINGYGRSLWLTAEFKW</sequence>
<keyword evidence="4 10" id="KW-0812">Transmembrane</keyword>
<dbReference type="GO" id="GO:0015344">
    <property type="term" value="F:siderophore uptake transmembrane transporter activity"/>
    <property type="evidence" value="ECO:0007669"/>
    <property type="project" value="TreeGrafter"/>
</dbReference>
<evidence type="ECO:0000256" key="8">
    <source>
        <dbReference type="ARBA" id="ARBA00023170"/>
    </source>
</evidence>
<accession>A0A344TNZ7</accession>
<dbReference type="GO" id="GO:0009279">
    <property type="term" value="C:cell outer membrane"/>
    <property type="evidence" value="ECO:0007669"/>
    <property type="project" value="UniProtKB-SubCell"/>
</dbReference>
<evidence type="ECO:0000256" key="5">
    <source>
        <dbReference type="ARBA" id="ARBA00022729"/>
    </source>
</evidence>
<evidence type="ECO:0000256" key="1">
    <source>
        <dbReference type="ARBA" id="ARBA00004571"/>
    </source>
</evidence>
<keyword evidence="8 15" id="KW-0675">Receptor</keyword>
<evidence type="ECO:0000259" key="13">
    <source>
        <dbReference type="Pfam" id="PF00593"/>
    </source>
</evidence>
<evidence type="ECO:0000313" key="16">
    <source>
        <dbReference type="Proteomes" id="UP000251993"/>
    </source>
</evidence>
<keyword evidence="16" id="KW-1185">Reference proteome</keyword>
<evidence type="ECO:0000313" key="15">
    <source>
        <dbReference type="EMBL" id="AXE20368.1"/>
    </source>
</evidence>
<keyword evidence="9 10" id="KW-0998">Cell outer membrane</keyword>
<comment type="similarity">
    <text evidence="10 11">Belongs to the TonB-dependent receptor family.</text>
</comment>
<comment type="subcellular location">
    <subcellularLocation>
        <location evidence="1 10">Cell outer membrane</location>
        <topology evidence="1 10">Multi-pass membrane protein</topology>
    </subcellularLocation>
</comment>
<dbReference type="Pfam" id="PF00593">
    <property type="entry name" value="TonB_dep_Rec_b-barrel"/>
    <property type="match status" value="1"/>
</dbReference>
<feature type="chain" id="PRO_5016797951" evidence="12">
    <location>
        <begin position="25"/>
        <end position="675"/>
    </location>
</feature>
<feature type="signal peptide" evidence="12">
    <location>
        <begin position="1"/>
        <end position="24"/>
    </location>
</feature>
<evidence type="ECO:0000256" key="7">
    <source>
        <dbReference type="ARBA" id="ARBA00023136"/>
    </source>
</evidence>
<evidence type="ECO:0000256" key="4">
    <source>
        <dbReference type="ARBA" id="ARBA00022692"/>
    </source>
</evidence>
<feature type="domain" description="TonB-dependent receptor plug" evidence="14">
    <location>
        <begin position="48"/>
        <end position="154"/>
    </location>
</feature>
<gene>
    <name evidence="15" type="ORF">DR864_22790</name>
</gene>
<organism evidence="15 16">
    <name type="scientific">Runella rosea</name>
    <dbReference type="NCBI Taxonomy" id="2259595"/>
    <lineage>
        <taxon>Bacteria</taxon>
        <taxon>Pseudomonadati</taxon>
        <taxon>Bacteroidota</taxon>
        <taxon>Cytophagia</taxon>
        <taxon>Cytophagales</taxon>
        <taxon>Spirosomataceae</taxon>
        <taxon>Runella</taxon>
    </lineage>
</organism>
<dbReference type="SUPFAM" id="SSF56935">
    <property type="entry name" value="Porins"/>
    <property type="match status" value="1"/>
</dbReference>
<protein>
    <submittedName>
        <fullName evidence="15">TonB-dependent receptor</fullName>
    </submittedName>
</protein>
<dbReference type="InterPro" id="IPR036942">
    <property type="entry name" value="Beta-barrel_TonB_sf"/>
</dbReference>
<keyword evidence="3 10" id="KW-1134">Transmembrane beta strand</keyword>
<evidence type="ECO:0000256" key="9">
    <source>
        <dbReference type="ARBA" id="ARBA00023237"/>
    </source>
</evidence>
<feature type="domain" description="TonB-dependent receptor-like beta-barrel" evidence="13">
    <location>
        <begin position="185"/>
        <end position="648"/>
    </location>
</feature>
<evidence type="ECO:0000256" key="2">
    <source>
        <dbReference type="ARBA" id="ARBA00022448"/>
    </source>
</evidence>
<keyword evidence="5 12" id="KW-0732">Signal</keyword>
<dbReference type="Gene3D" id="2.40.170.20">
    <property type="entry name" value="TonB-dependent receptor, beta-barrel domain"/>
    <property type="match status" value="1"/>
</dbReference>
<name>A0A344TNZ7_9BACT</name>
<dbReference type="EMBL" id="CP030850">
    <property type="protein sequence ID" value="AXE20368.1"/>
    <property type="molecule type" value="Genomic_DNA"/>
</dbReference>
<evidence type="ECO:0000259" key="14">
    <source>
        <dbReference type="Pfam" id="PF07715"/>
    </source>
</evidence>
<dbReference type="InterPro" id="IPR037066">
    <property type="entry name" value="Plug_dom_sf"/>
</dbReference>
<dbReference type="CDD" id="cd01347">
    <property type="entry name" value="ligand_gated_channel"/>
    <property type="match status" value="1"/>
</dbReference>
<evidence type="ECO:0000256" key="12">
    <source>
        <dbReference type="SAM" id="SignalP"/>
    </source>
</evidence>
<dbReference type="InterPro" id="IPR012910">
    <property type="entry name" value="Plug_dom"/>
</dbReference>
<evidence type="ECO:0000256" key="10">
    <source>
        <dbReference type="PROSITE-ProRule" id="PRU01360"/>
    </source>
</evidence>
<evidence type="ECO:0000256" key="3">
    <source>
        <dbReference type="ARBA" id="ARBA00022452"/>
    </source>
</evidence>
<dbReference type="KEGG" id="run:DR864_22790"/>
<evidence type="ECO:0000256" key="6">
    <source>
        <dbReference type="ARBA" id="ARBA00023077"/>
    </source>
</evidence>
<keyword evidence="7 10" id="KW-0472">Membrane</keyword>
<dbReference type="InterPro" id="IPR000531">
    <property type="entry name" value="Beta-barrel_TonB"/>
</dbReference>
<dbReference type="RefSeq" id="WP_114069131.1">
    <property type="nucleotide sequence ID" value="NZ_CP030850.1"/>
</dbReference>
<dbReference type="AlphaFoldDB" id="A0A344TNZ7"/>
<proteinExistence type="inferred from homology"/>
<dbReference type="InterPro" id="IPR039426">
    <property type="entry name" value="TonB-dep_rcpt-like"/>
</dbReference>
<dbReference type="Pfam" id="PF07715">
    <property type="entry name" value="Plug"/>
    <property type="match status" value="1"/>
</dbReference>
<dbReference type="Proteomes" id="UP000251993">
    <property type="component" value="Chromosome"/>
</dbReference>
<dbReference type="PROSITE" id="PS52016">
    <property type="entry name" value="TONB_DEPENDENT_REC_3"/>
    <property type="match status" value="1"/>
</dbReference>
<dbReference type="GO" id="GO:0044718">
    <property type="term" value="P:siderophore transmembrane transport"/>
    <property type="evidence" value="ECO:0007669"/>
    <property type="project" value="TreeGrafter"/>
</dbReference>
<dbReference type="Gene3D" id="2.170.130.10">
    <property type="entry name" value="TonB-dependent receptor, plug domain"/>
    <property type="match status" value="1"/>
</dbReference>